<reference evidence="2 3" key="1">
    <citation type="submission" date="2017-11" db="EMBL/GenBank/DDBJ databases">
        <title>De-novo sequencing of pomegranate (Punica granatum L.) genome.</title>
        <authorList>
            <person name="Akparov Z."/>
            <person name="Amiraslanov A."/>
            <person name="Hajiyeva S."/>
            <person name="Abbasov M."/>
            <person name="Kaur K."/>
            <person name="Hamwieh A."/>
            <person name="Solovyev V."/>
            <person name="Salamov A."/>
            <person name="Braich B."/>
            <person name="Kosarev P."/>
            <person name="Mahmoud A."/>
            <person name="Hajiyev E."/>
            <person name="Babayeva S."/>
            <person name="Izzatullayeva V."/>
            <person name="Mammadov A."/>
            <person name="Mammadov A."/>
            <person name="Sharifova S."/>
            <person name="Ojaghi J."/>
            <person name="Eynullazada K."/>
            <person name="Bayramov B."/>
            <person name="Abdulazimova A."/>
            <person name="Shahmuradov I."/>
        </authorList>
    </citation>
    <scope>NUCLEOTIDE SEQUENCE [LARGE SCALE GENOMIC DNA]</scope>
    <source>
        <strain evidence="3">cv. AG2017</strain>
        <tissue evidence="2">Leaf</tissue>
    </source>
</reference>
<dbReference type="STRING" id="22663.A0A2I0KYM5"/>
<proteinExistence type="predicted"/>
<name>A0A2I0KYM5_PUNGR</name>
<comment type="caution">
    <text evidence="2">The sequence shown here is derived from an EMBL/GenBank/DDBJ whole genome shotgun (WGS) entry which is preliminary data.</text>
</comment>
<feature type="domain" description="Tf2-1-like SH3-like" evidence="1">
    <location>
        <begin position="107"/>
        <end position="154"/>
    </location>
</feature>
<dbReference type="Gene3D" id="3.30.420.10">
    <property type="entry name" value="Ribonuclease H-like superfamily/Ribonuclease H"/>
    <property type="match status" value="1"/>
</dbReference>
<dbReference type="EMBL" id="PGOL01000276">
    <property type="protein sequence ID" value="PKI73430.1"/>
    <property type="molecule type" value="Genomic_DNA"/>
</dbReference>
<dbReference type="Proteomes" id="UP000233551">
    <property type="component" value="Unassembled WGS sequence"/>
</dbReference>
<dbReference type="GO" id="GO:0003676">
    <property type="term" value="F:nucleic acid binding"/>
    <property type="evidence" value="ECO:0007669"/>
    <property type="project" value="InterPro"/>
</dbReference>
<dbReference type="AlphaFoldDB" id="A0A2I0KYM5"/>
<dbReference type="InterPro" id="IPR056924">
    <property type="entry name" value="SH3_Tf2-1"/>
</dbReference>
<dbReference type="InterPro" id="IPR036397">
    <property type="entry name" value="RNaseH_sf"/>
</dbReference>
<dbReference type="PANTHER" id="PTHR45835:SF99">
    <property type="entry name" value="CHROMO DOMAIN-CONTAINING PROTEIN-RELATED"/>
    <property type="match status" value="1"/>
</dbReference>
<evidence type="ECO:0000259" key="1">
    <source>
        <dbReference type="Pfam" id="PF24626"/>
    </source>
</evidence>
<accession>A0A2I0KYM5</accession>
<evidence type="ECO:0000313" key="2">
    <source>
        <dbReference type="EMBL" id="PKI73430.1"/>
    </source>
</evidence>
<dbReference type="Pfam" id="PF24626">
    <property type="entry name" value="SH3_Tf2-1"/>
    <property type="match status" value="1"/>
</dbReference>
<evidence type="ECO:0000313" key="3">
    <source>
        <dbReference type="Proteomes" id="UP000233551"/>
    </source>
</evidence>
<keyword evidence="3" id="KW-1185">Reference proteome</keyword>
<organism evidence="2 3">
    <name type="scientific">Punica granatum</name>
    <name type="common">Pomegranate</name>
    <dbReference type="NCBI Taxonomy" id="22663"/>
    <lineage>
        <taxon>Eukaryota</taxon>
        <taxon>Viridiplantae</taxon>
        <taxon>Streptophyta</taxon>
        <taxon>Embryophyta</taxon>
        <taxon>Tracheophyta</taxon>
        <taxon>Spermatophyta</taxon>
        <taxon>Magnoliopsida</taxon>
        <taxon>eudicotyledons</taxon>
        <taxon>Gunneridae</taxon>
        <taxon>Pentapetalae</taxon>
        <taxon>rosids</taxon>
        <taxon>malvids</taxon>
        <taxon>Myrtales</taxon>
        <taxon>Lythraceae</taxon>
        <taxon>Punica</taxon>
    </lineage>
</organism>
<protein>
    <recommendedName>
        <fullName evidence="1">Tf2-1-like SH3-like domain-containing protein</fullName>
    </recommendedName>
</protein>
<dbReference type="PANTHER" id="PTHR45835">
    <property type="entry name" value="YALI0A06105P"/>
    <property type="match status" value="1"/>
</dbReference>
<gene>
    <name evidence="2" type="ORF">CRG98_006200</name>
</gene>
<sequence>MLRPCIIEFQCTWDDYLPLMEFAYNNSYQSSIGIAPYESLYGRACRTPLCWNEVGERQLTGPEIVNLIVEKVKAIRERLKIAQGRQKNYADKRRKDLEFQQGDRGIMRFEKKGKLSPRYIGPYEILECIGKVAYRLALPPELSHIHNVFHVSMLPVIQ</sequence>